<evidence type="ECO:0000256" key="1">
    <source>
        <dbReference type="SAM" id="MobiDB-lite"/>
    </source>
</evidence>
<proteinExistence type="predicted"/>
<reference evidence="2" key="1">
    <citation type="submission" date="2018-03" db="EMBL/GenBank/DDBJ databases">
        <authorList>
            <person name="Guldener U."/>
        </authorList>
    </citation>
    <scope>NUCLEOTIDE SEQUENCE [LARGE SCALE GENOMIC DNA]</scope>
    <source>
        <strain evidence="2">ATCC34888</strain>
    </source>
</reference>
<gene>
    <name evidence="2" type="ORF">PSANT_03647</name>
</gene>
<keyword evidence="3" id="KW-1185">Reference proteome</keyword>
<dbReference type="Proteomes" id="UP000325008">
    <property type="component" value="Unassembled WGS sequence"/>
</dbReference>
<evidence type="ECO:0000313" key="2">
    <source>
        <dbReference type="EMBL" id="SPO45961.1"/>
    </source>
</evidence>
<name>A0A5C3FR44_PSEA2</name>
<dbReference type="EMBL" id="OOIQ01000008">
    <property type="protein sequence ID" value="SPO45961.1"/>
    <property type="molecule type" value="Genomic_DNA"/>
</dbReference>
<protein>
    <submittedName>
        <fullName evidence="2">Uncharacterized protein</fullName>
    </submittedName>
</protein>
<organism evidence="2 3">
    <name type="scientific">Pseudozyma antarctica</name>
    <name type="common">Yeast</name>
    <name type="synonym">Candida antarctica</name>
    <dbReference type="NCBI Taxonomy" id="84753"/>
    <lineage>
        <taxon>Eukaryota</taxon>
        <taxon>Fungi</taxon>
        <taxon>Dikarya</taxon>
        <taxon>Basidiomycota</taxon>
        <taxon>Ustilaginomycotina</taxon>
        <taxon>Ustilaginomycetes</taxon>
        <taxon>Ustilaginales</taxon>
        <taxon>Ustilaginaceae</taxon>
        <taxon>Moesziomyces</taxon>
    </lineage>
</organism>
<sequence>MSVLSRGTNACGSPATRPASMAFHKHPHRACTNAPMKLIAARMQVASLHRVTAHAYRRIMAILPAPCATPRATRRIAGRICVGAFSQHVPRMNASPTRPTRSDATPHGTERTMAIREHLPLRVWKPLSEHIEANACGIRKISPEHHEHQRRDDCL</sequence>
<dbReference type="AlphaFoldDB" id="A0A5C3FR44"/>
<feature type="region of interest" description="Disordered" evidence="1">
    <location>
        <begin position="1"/>
        <end position="23"/>
    </location>
</feature>
<evidence type="ECO:0000313" key="3">
    <source>
        <dbReference type="Proteomes" id="UP000325008"/>
    </source>
</evidence>
<feature type="compositionally biased region" description="Polar residues" evidence="1">
    <location>
        <begin position="1"/>
        <end position="11"/>
    </location>
</feature>
<accession>A0A5C3FR44</accession>
<comment type="caution">
    <text evidence="2">The sequence shown here is derived from an EMBL/GenBank/DDBJ whole genome shotgun (WGS) entry which is preliminary data.</text>
</comment>